<dbReference type="InterPro" id="IPR005225">
    <property type="entry name" value="Small_GTP-bd"/>
</dbReference>
<dbReference type="Pfam" id="PF00071">
    <property type="entry name" value="Ras"/>
    <property type="match status" value="1"/>
</dbReference>
<keyword evidence="6" id="KW-1185">Reference proteome</keyword>
<dbReference type="Proteomes" id="UP001215598">
    <property type="component" value="Unassembled WGS sequence"/>
</dbReference>
<dbReference type="EMBL" id="JARKIB010000091">
    <property type="protein sequence ID" value="KAJ7743318.1"/>
    <property type="molecule type" value="Genomic_DNA"/>
</dbReference>
<dbReference type="AlphaFoldDB" id="A0AAD7IHL1"/>
<dbReference type="GO" id="GO:0005525">
    <property type="term" value="F:GTP binding"/>
    <property type="evidence" value="ECO:0007669"/>
    <property type="project" value="UniProtKB-KW"/>
</dbReference>
<evidence type="ECO:0000313" key="6">
    <source>
        <dbReference type="Proteomes" id="UP001215598"/>
    </source>
</evidence>
<sequence>MTGTKKCIIIGDSEVGKTTMLITYTTKSFPTEYTPIVHENHSHTITIGKDSYTLGTFDTGGGEDYDRLRPLSYPQTDVFLVCFKVTRVESFENVRRKWVPEIQHFCPDAPFLVVGTQIDLRYDPQVLARQDLILVTTKEGKHLARELGAAKYVECSSLTQEGLEDVFREATLATLKWPITSPKRKSKGFGKRRSRCIVL</sequence>
<dbReference type="PROSITE" id="PS51419">
    <property type="entry name" value="RAB"/>
    <property type="match status" value="1"/>
</dbReference>
<dbReference type="NCBIfam" id="TIGR00231">
    <property type="entry name" value="small_GTP"/>
    <property type="match status" value="1"/>
</dbReference>
<keyword evidence="4" id="KW-0342">GTP-binding</keyword>
<dbReference type="SMART" id="SM00175">
    <property type="entry name" value="RAB"/>
    <property type="match status" value="1"/>
</dbReference>
<keyword evidence="2" id="KW-0488">Methylation</keyword>
<dbReference type="FunFam" id="3.40.50.300:FF:001179">
    <property type="entry name" value="Rho family GTPase"/>
    <property type="match status" value="1"/>
</dbReference>
<keyword evidence="5" id="KW-0131">Cell cycle</keyword>
<evidence type="ECO:0000256" key="4">
    <source>
        <dbReference type="ARBA" id="ARBA00023134"/>
    </source>
</evidence>
<dbReference type="PRINTS" id="PR00449">
    <property type="entry name" value="RASTRNSFRMNG"/>
</dbReference>
<dbReference type="PROSITE" id="PS51421">
    <property type="entry name" value="RAS"/>
    <property type="match status" value="1"/>
</dbReference>
<keyword evidence="5" id="KW-0132">Cell division</keyword>
<dbReference type="SMART" id="SM00174">
    <property type="entry name" value="RHO"/>
    <property type="match status" value="1"/>
</dbReference>
<comment type="similarity">
    <text evidence="1">Belongs to the small GTPase superfamily. Rho family.</text>
</comment>
<dbReference type="InterPro" id="IPR001806">
    <property type="entry name" value="Small_GTPase"/>
</dbReference>
<evidence type="ECO:0000256" key="1">
    <source>
        <dbReference type="ARBA" id="ARBA00010142"/>
    </source>
</evidence>
<dbReference type="InterPro" id="IPR027417">
    <property type="entry name" value="P-loop_NTPase"/>
</dbReference>
<evidence type="ECO:0000256" key="3">
    <source>
        <dbReference type="ARBA" id="ARBA00022741"/>
    </source>
</evidence>
<dbReference type="InterPro" id="IPR003578">
    <property type="entry name" value="Small_GTPase_Rho"/>
</dbReference>
<organism evidence="5 6">
    <name type="scientific">Mycena metata</name>
    <dbReference type="NCBI Taxonomy" id="1033252"/>
    <lineage>
        <taxon>Eukaryota</taxon>
        <taxon>Fungi</taxon>
        <taxon>Dikarya</taxon>
        <taxon>Basidiomycota</taxon>
        <taxon>Agaricomycotina</taxon>
        <taxon>Agaricomycetes</taxon>
        <taxon>Agaricomycetidae</taxon>
        <taxon>Agaricales</taxon>
        <taxon>Marasmiineae</taxon>
        <taxon>Mycenaceae</taxon>
        <taxon>Mycena</taxon>
    </lineage>
</organism>
<proteinExistence type="inferred from homology"/>
<keyword evidence="3" id="KW-0547">Nucleotide-binding</keyword>
<name>A0AAD7IHL1_9AGAR</name>
<evidence type="ECO:0000313" key="5">
    <source>
        <dbReference type="EMBL" id="KAJ7743318.1"/>
    </source>
</evidence>
<dbReference type="GO" id="GO:0007264">
    <property type="term" value="P:small GTPase-mediated signal transduction"/>
    <property type="evidence" value="ECO:0007669"/>
    <property type="project" value="InterPro"/>
</dbReference>
<gene>
    <name evidence="5" type="ORF">B0H16DRAFT_1009746</name>
</gene>
<reference evidence="5" key="1">
    <citation type="submission" date="2023-03" db="EMBL/GenBank/DDBJ databases">
        <title>Massive genome expansion in bonnet fungi (Mycena s.s.) driven by repeated elements and novel gene families across ecological guilds.</title>
        <authorList>
            <consortium name="Lawrence Berkeley National Laboratory"/>
            <person name="Harder C.B."/>
            <person name="Miyauchi S."/>
            <person name="Viragh M."/>
            <person name="Kuo A."/>
            <person name="Thoen E."/>
            <person name="Andreopoulos B."/>
            <person name="Lu D."/>
            <person name="Skrede I."/>
            <person name="Drula E."/>
            <person name="Henrissat B."/>
            <person name="Morin E."/>
            <person name="Kohler A."/>
            <person name="Barry K."/>
            <person name="LaButti K."/>
            <person name="Morin E."/>
            <person name="Salamov A."/>
            <person name="Lipzen A."/>
            <person name="Mereny Z."/>
            <person name="Hegedus B."/>
            <person name="Baldrian P."/>
            <person name="Stursova M."/>
            <person name="Weitz H."/>
            <person name="Taylor A."/>
            <person name="Grigoriev I.V."/>
            <person name="Nagy L.G."/>
            <person name="Martin F."/>
            <person name="Kauserud H."/>
        </authorList>
    </citation>
    <scope>NUCLEOTIDE SEQUENCE</scope>
    <source>
        <strain evidence="5">CBHHK182m</strain>
    </source>
</reference>
<evidence type="ECO:0000256" key="2">
    <source>
        <dbReference type="ARBA" id="ARBA00022481"/>
    </source>
</evidence>
<protein>
    <submittedName>
        <fullName evidence="5">Cell division control protein 42</fullName>
    </submittedName>
</protein>
<accession>A0AAD7IHL1</accession>
<dbReference type="GO" id="GO:0003924">
    <property type="term" value="F:GTPase activity"/>
    <property type="evidence" value="ECO:0007669"/>
    <property type="project" value="InterPro"/>
</dbReference>
<dbReference type="SUPFAM" id="SSF52540">
    <property type="entry name" value="P-loop containing nucleoside triphosphate hydrolases"/>
    <property type="match status" value="1"/>
</dbReference>
<comment type="caution">
    <text evidence="5">The sequence shown here is derived from an EMBL/GenBank/DDBJ whole genome shotgun (WGS) entry which is preliminary data.</text>
</comment>
<dbReference type="SMART" id="SM00173">
    <property type="entry name" value="RAS"/>
    <property type="match status" value="1"/>
</dbReference>
<dbReference type="GO" id="GO:0051301">
    <property type="term" value="P:cell division"/>
    <property type="evidence" value="ECO:0007669"/>
    <property type="project" value="UniProtKB-KW"/>
</dbReference>
<dbReference type="Gene3D" id="3.40.50.300">
    <property type="entry name" value="P-loop containing nucleotide triphosphate hydrolases"/>
    <property type="match status" value="1"/>
</dbReference>
<dbReference type="PANTHER" id="PTHR24072">
    <property type="entry name" value="RHO FAMILY GTPASE"/>
    <property type="match status" value="1"/>
</dbReference>
<dbReference type="PROSITE" id="PS51420">
    <property type="entry name" value="RHO"/>
    <property type="match status" value="1"/>
</dbReference>